<name>A0ACB8RMC2_9AGAM</name>
<protein>
    <submittedName>
        <fullName evidence="1">Uncharacterized protein</fullName>
    </submittedName>
</protein>
<evidence type="ECO:0000313" key="2">
    <source>
        <dbReference type="Proteomes" id="UP000814033"/>
    </source>
</evidence>
<accession>A0ACB8RMC2</accession>
<reference evidence="1" key="1">
    <citation type="submission" date="2021-02" db="EMBL/GenBank/DDBJ databases">
        <authorList>
            <consortium name="DOE Joint Genome Institute"/>
            <person name="Ahrendt S."/>
            <person name="Looney B.P."/>
            <person name="Miyauchi S."/>
            <person name="Morin E."/>
            <person name="Drula E."/>
            <person name="Courty P.E."/>
            <person name="Chicoki N."/>
            <person name="Fauchery L."/>
            <person name="Kohler A."/>
            <person name="Kuo A."/>
            <person name="Labutti K."/>
            <person name="Pangilinan J."/>
            <person name="Lipzen A."/>
            <person name="Riley R."/>
            <person name="Andreopoulos W."/>
            <person name="He G."/>
            <person name="Johnson J."/>
            <person name="Barry K.W."/>
            <person name="Grigoriev I.V."/>
            <person name="Nagy L."/>
            <person name="Hibbett D."/>
            <person name="Henrissat B."/>
            <person name="Matheny P.B."/>
            <person name="Labbe J."/>
            <person name="Martin F."/>
        </authorList>
    </citation>
    <scope>NUCLEOTIDE SEQUENCE</scope>
    <source>
        <strain evidence="1">FP105234-sp</strain>
    </source>
</reference>
<sequence length="234" mass="25720">MQSGSYAGVDCCRIGSLRIETIKDARLESLATGEWEFLVTWDGDPRVSWVGASSITVAQDVRLVSDYWERVKARTKDVLGKLFWPEPNTTQDGVDPLPGAPSTDIESTASPTTNAPQQHLIPALYGCRAVRDWIPPEENQHCLLPFLVLVSGARYDVIQDAGPIARHPDLPTPLHAAHEQLHEPSRDDIGRLLVARDGQGEIGWVFADVLLVRPPSIAGSVSLFRQPSVIIVQF</sequence>
<gene>
    <name evidence="1" type="ORF">FA95DRAFT_1574315</name>
</gene>
<dbReference type="Proteomes" id="UP000814033">
    <property type="component" value="Unassembled WGS sequence"/>
</dbReference>
<keyword evidence="2" id="KW-1185">Reference proteome</keyword>
<comment type="caution">
    <text evidence="1">The sequence shown here is derived from an EMBL/GenBank/DDBJ whole genome shotgun (WGS) entry which is preliminary data.</text>
</comment>
<organism evidence="1 2">
    <name type="scientific">Auriscalpium vulgare</name>
    <dbReference type="NCBI Taxonomy" id="40419"/>
    <lineage>
        <taxon>Eukaryota</taxon>
        <taxon>Fungi</taxon>
        <taxon>Dikarya</taxon>
        <taxon>Basidiomycota</taxon>
        <taxon>Agaricomycotina</taxon>
        <taxon>Agaricomycetes</taxon>
        <taxon>Russulales</taxon>
        <taxon>Auriscalpiaceae</taxon>
        <taxon>Auriscalpium</taxon>
    </lineage>
</organism>
<dbReference type="EMBL" id="MU275975">
    <property type="protein sequence ID" value="KAI0044663.1"/>
    <property type="molecule type" value="Genomic_DNA"/>
</dbReference>
<evidence type="ECO:0000313" key="1">
    <source>
        <dbReference type="EMBL" id="KAI0044663.1"/>
    </source>
</evidence>
<proteinExistence type="predicted"/>
<reference evidence="1" key="2">
    <citation type="journal article" date="2022" name="New Phytol.">
        <title>Evolutionary transition to the ectomycorrhizal habit in the genomes of a hyperdiverse lineage of mushroom-forming fungi.</title>
        <authorList>
            <person name="Looney B."/>
            <person name="Miyauchi S."/>
            <person name="Morin E."/>
            <person name="Drula E."/>
            <person name="Courty P.E."/>
            <person name="Kohler A."/>
            <person name="Kuo A."/>
            <person name="LaButti K."/>
            <person name="Pangilinan J."/>
            <person name="Lipzen A."/>
            <person name="Riley R."/>
            <person name="Andreopoulos W."/>
            <person name="He G."/>
            <person name="Johnson J."/>
            <person name="Nolan M."/>
            <person name="Tritt A."/>
            <person name="Barry K.W."/>
            <person name="Grigoriev I.V."/>
            <person name="Nagy L.G."/>
            <person name="Hibbett D."/>
            <person name="Henrissat B."/>
            <person name="Matheny P.B."/>
            <person name="Labbe J."/>
            <person name="Martin F.M."/>
        </authorList>
    </citation>
    <scope>NUCLEOTIDE SEQUENCE</scope>
    <source>
        <strain evidence="1">FP105234-sp</strain>
    </source>
</reference>